<name>A0AAJ0D0S9_9HYPO</name>
<comment type="caution">
    <text evidence="1">The sequence shown here is derived from an EMBL/GenBank/DDBJ whole genome shotgun (WGS) entry which is preliminary data.</text>
</comment>
<dbReference type="PANTHER" id="PTHR37540">
    <property type="entry name" value="TRANSCRIPTION FACTOR (ACR-2), PUTATIVE-RELATED-RELATED"/>
    <property type="match status" value="1"/>
</dbReference>
<accession>A0AAJ0D0S9</accession>
<dbReference type="AlphaFoldDB" id="A0AAJ0D0S9"/>
<evidence type="ECO:0008006" key="3">
    <source>
        <dbReference type="Google" id="ProtNLM"/>
    </source>
</evidence>
<evidence type="ECO:0000313" key="1">
    <source>
        <dbReference type="EMBL" id="KAK2616451.1"/>
    </source>
</evidence>
<dbReference type="EMBL" id="JASWJB010000006">
    <property type="protein sequence ID" value="KAK2616451.1"/>
    <property type="molecule type" value="Genomic_DNA"/>
</dbReference>
<gene>
    <name evidence="1" type="ORF">QQS21_000693</name>
</gene>
<dbReference type="PANTHER" id="PTHR37540:SF9">
    <property type="entry name" value="ZN(2)-C6 FUNGAL-TYPE DOMAIN-CONTAINING PROTEIN"/>
    <property type="match status" value="1"/>
</dbReference>
<sequence length="480" mass="54742">MDQQFMFVDGRKTDRASKKLVRRHVMKGKNAGKKVLRPTRLALQDARKQINSATMDEREPLWACNDLKKRHQRSDWIYLSEKMAALAFGNVLLPFALPVPVTPLAMDIMNTFFTNIGQRIYPPRLGLDLQDFKLAWCRLLFSDVDAYNCSILLMSSSNEFFLGNGHSSPKALYNQSHMFHAVNERLQGENAISNSTIAIVLSLIHHEQIKNEQSSAAVHNRGLEMLIRLRGGLHKLEADGNILLIMKVCKTDILFSLQHGGETMFFRDSMSAVRNALATKGLILDGMAAAESAPRSSELDPYLREALQDMMAVCLLFNNGLRNRTLDYLLFLEIIVSLFYRLIWFHPLKNTNKETSVDNVYHVGMLAFMSTMLVQRGPRRIIKCQMISKTVEEAVQRRLPSVDDELAFWLMYMGAIWSDKGPDGEWIGVKIRNTATRLGVESWGKARDCLRRFPWIDALHDEPGLEVWNRVNGQDRAVEI</sequence>
<dbReference type="Proteomes" id="UP001251528">
    <property type="component" value="Unassembled WGS sequence"/>
</dbReference>
<evidence type="ECO:0000313" key="2">
    <source>
        <dbReference type="Proteomes" id="UP001251528"/>
    </source>
</evidence>
<proteinExistence type="predicted"/>
<keyword evidence="2" id="KW-1185">Reference proteome</keyword>
<protein>
    <recommendedName>
        <fullName evidence="3">Tachykinin family protein</fullName>
    </recommendedName>
</protein>
<reference evidence="1" key="1">
    <citation type="submission" date="2023-06" db="EMBL/GenBank/DDBJ databases">
        <title>Conoideocrella luteorostrata (Hypocreales: Clavicipitaceae), a potential biocontrol fungus for elongate hemlock scale in United States Christmas tree production areas.</title>
        <authorList>
            <person name="Barrett H."/>
            <person name="Lovett B."/>
            <person name="Macias A.M."/>
            <person name="Stajich J.E."/>
            <person name="Kasson M.T."/>
        </authorList>
    </citation>
    <scope>NUCLEOTIDE SEQUENCE</scope>
    <source>
        <strain evidence="1">ARSEF 14590</strain>
    </source>
</reference>
<organism evidence="1 2">
    <name type="scientific">Conoideocrella luteorostrata</name>
    <dbReference type="NCBI Taxonomy" id="1105319"/>
    <lineage>
        <taxon>Eukaryota</taxon>
        <taxon>Fungi</taxon>
        <taxon>Dikarya</taxon>
        <taxon>Ascomycota</taxon>
        <taxon>Pezizomycotina</taxon>
        <taxon>Sordariomycetes</taxon>
        <taxon>Hypocreomycetidae</taxon>
        <taxon>Hypocreales</taxon>
        <taxon>Clavicipitaceae</taxon>
        <taxon>Conoideocrella</taxon>
    </lineage>
</organism>